<dbReference type="InterPro" id="IPR035906">
    <property type="entry name" value="MetI-like_sf"/>
</dbReference>
<feature type="transmembrane region" description="Helical" evidence="8">
    <location>
        <begin position="99"/>
        <end position="125"/>
    </location>
</feature>
<evidence type="ECO:0000313" key="11">
    <source>
        <dbReference type="Proteomes" id="UP000528286"/>
    </source>
</evidence>
<dbReference type="GO" id="GO:0055085">
    <property type="term" value="P:transmembrane transport"/>
    <property type="evidence" value="ECO:0007669"/>
    <property type="project" value="InterPro"/>
</dbReference>
<dbReference type="Gene3D" id="1.10.3720.10">
    <property type="entry name" value="MetI-like"/>
    <property type="match status" value="1"/>
</dbReference>
<name>A0A7W6J3K8_9HYPH</name>
<dbReference type="SUPFAM" id="SSF161098">
    <property type="entry name" value="MetI-like"/>
    <property type="match status" value="1"/>
</dbReference>
<organism evidence="10 11">
    <name type="scientific">Gellertiella hungarica</name>
    <dbReference type="NCBI Taxonomy" id="1572859"/>
    <lineage>
        <taxon>Bacteria</taxon>
        <taxon>Pseudomonadati</taxon>
        <taxon>Pseudomonadota</taxon>
        <taxon>Alphaproteobacteria</taxon>
        <taxon>Hyphomicrobiales</taxon>
        <taxon>Rhizobiaceae</taxon>
        <taxon>Gellertiella</taxon>
    </lineage>
</organism>
<gene>
    <name evidence="10" type="ORF">GGR23_001348</name>
</gene>
<evidence type="ECO:0000256" key="3">
    <source>
        <dbReference type="ARBA" id="ARBA00022448"/>
    </source>
</evidence>
<dbReference type="PANTHER" id="PTHR43848:SF2">
    <property type="entry name" value="PUTRESCINE TRANSPORT SYSTEM PERMEASE PROTEIN POTI"/>
    <property type="match status" value="1"/>
</dbReference>
<evidence type="ECO:0000256" key="8">
    <source>
        <dbReference type="RuleBase" id="RU363032"/>
    </source>
</evidence>
<evidence type="ECO:0000256" key="4">
    <source>
        <dbReference type="ARBA" id="ARBA00022475"/>
    </source>
</evidence>
<evidence type="ECO:0000259" key="9">
    <source>
        <dbReference type="PROSITE" id="PS50928"/>
    </source>
</evidence>
<keyword evidence="6 8" id="KW-1133">Transmembrane helix</keyword>
<keyword evidence="4" id="KW-1003">Cell membrane</keyword>
<dbReference type="CDD" id="cd06261">
    <property type="entry name" value="TM_PBP2"/>
    <property type="match status" value="1"/>
</dbReference>
<feature type="transmembrane region" description="Helical" evidence="8">
    <location>
        <begin position="233"/>
        <end position="254"/>
    </location>
</feature>
<dbReference type="RefSeq" id="WP_183365408.1">
    <property type="nucleotide sequence ID" value="NZ_JACIEZ010000002.1"/>
</dbReference>
<sequence length="273" mass="29826">MNTTWSRFNILSVVVGFSFLYLPILILIIFSFNASKLVTVWGGFSTKWYVSLFSNQGIMDAAWVTIRVALLSASIATVLGTLAALALNRYTRFNGRMLFSGMVYAPLVMPEVITGLSLLLLFVAIGFDRGFWTVTLAHVTLTMCFVAVVVQSRLVTYDRSLDEAAMDLGATPVGTFFQVTLPVILPAVVSGWMLAFTLSLDDLVIASFTSGPGATTLPMKIYSQVRLGVTPEINAVSTIMIAFIATGVVIASIITKRQEVQRKRDERMAMAQP</sequence>
<feature type="transmembrane region" description="Helical" evidence="8">
    <location>
        <begin position="12"/>
        <end position="32"/>
    </location>
</feature>
<evidence type="ECO:0000313" key="10">
    <source>
        <dbReference type="EMBL" id="MBB4064171.1"/>
    </source>
</evidence>
<dbReference type="InterPro" id="IPR051789">
    <property type="entry name" value="Bact_Polyamine_Transport"/>
</dbReference>
<proteinExistence type="inferred from homology"/>
<dbReference type="InterPro" id="IPR000515">
    <property type="entry name" value="MetI-like"/>
</dbReference>
<protein>
    <submittedName>
        <fullName evidence="10">Putrescine transport system permease protein</fullName>
    </submittedName>
</protein>
<dbReference type="PROSITE" id="PS50928">
    <property type="entry name" value="ABC_TM1"/>
    <property type="match status" value="1"/>
</dbReference>
<feature type="domain" description="ABC transmembrane type-1" evidence="9">
    <location>
        <begin position="62"/>
        <end position="254"/>
    </location>
</feature>
<evidence type="ECO:0000256" key="6">
    <source>
        <dbReference type="ARBA" id="ARBA00022989"/>
    </source>
</evidence>
<keyword evidence="7 8" id="KW-0472">Membrane</keyword>
<evidence type="ECO:0000256" key="7">
    <source>
        <dbReference type="ARBA" id="ARBA00023136"/>
    </source>
</evidence>
<keyword evidence="3 8" id="KW-0813">Transport</keyword>
<evidence type="ECO:0000256" key="1">
    <source>
        <dbReference type="ARBA" id="ARBA00004651"/>
    </source>
</evidence>
<comment type="subcellular location">
    <subcellularLocation>
        <location evidence="1 8">Cell membrane</location>
        <topology evidence="1 8">Multi-pass membrane protein</topology>
    </subcellularLocation>
</comment>
<evidence type="ECO:0000256" key="5">
    <source>
        <dbReference type="ARBA" id="ARBA00022692"/>
    </source>
</evidence>
<feature type="transmembrane region" description="Helical" evidence="8">
    <location>
        <begin position="171"/>
        <end position="194"/>
    </location>
</feature>
<dbReference type="AlphaFoldDB" id="A0A7W6J3K8"/>
<dbReference type="EMBL" id="JACIEZ010000002">
    <property type="protein sequence ID" value="MBB4064171.1"/>
    <property type="molecule type" value="Genomic_DNA"/>
</dbReference>
<feature type="transmembrane region" description="Helical" evidence="8">
    <location>
        <begin position="61"/>
        <end position="87"/>
    </location>
</feature>
<comment type="caution">
    <text evidence="10">The sequence shown here is derived from an EMBL/GenBank/DDBJ whole genome shotgun (WGS) entry which is preliminary data.</text>
</comment>
<keyword evidence="5 8" id="KW-0812">Transmembrane</keyword>
<dbReference type="PANTHER" id="PTHR43848">
    <property type="entry name" value="PUTRESCINE TRANSPORT SYSTEM PERMEASE PROTEIN POTI"/>
    <property type="match status" value="1"/>
</dbReference>
<dbReference type="Pfam" id="PF00528">
    <property type="entry name" value="BPD_transp_1"/>
    <property type="match status" value="1"/>
</dbReference>
<evidence type="ECO:0000256" key="2">
    <source>
        <dbReference type="ARBA" id="ARBA00007069"/>
    </source>
</evidence>
<dbReference type="Proteomes" id="UP000528286">
    <property type="component" value="Unassembled WGS sequence"/>
</dbReference>
<keyword evidence="11" id="KW-1185">Reference proteome</keyword>
<reference evidence="10 11" key="1">
    <citation type="submission" date="2020-08" db="EMBL/GenBank/DDBJ databases">
        <title>Genomic Encyclopedia of Type Strains, Phase IV (KMG-IV): sequencing the most valuable type-strain genomes for metagenomic binning, comparative biology and taxonomic classification.</title>
        <authorList>
            <person name="Goeker M."/>
        </authorList>
    </citation>
    <scope>NUCLEOTIDE SEQUENCE [LARGE SCALE GENOMIC DNA]</scope>
    <source>
        <strain evidence="10 11">DSM 29853</strain>
    </source>
</reference>
<dbReference type="GO" id="GO:0005886">
    <property type="term" value="C:plasma membrane"/>
    <property type="evidence" value="ECO:0007669"/>
    <property type="project" value="UniProtKB-SubCell"/>
</dbReference>
<feature type="transmembrane region" description="Helical" evidence="8">
    <location>
        <begin position="131"/>
        <end position="150"/>
    </location>
</feature>
<accession>A0A7W6J3K8</accession>
<comment type="similarity">
    <text evidence="2">Belongs to the binding-protein-dependent transport system permease family. CysTW subfamily.</text>
</comment>